<dbReference type="Proteomes" id="UP000558113">
    <property type="component" value="Unassembled WGS sequence"/>
</dbReference>
<dbReference type="EMBL" id="JAAAMU010000033">
    <property type="protein sequence ID" value="NBC73459.1"/>
    <property type="molecule type" value="Genomic_DNA"/>
</dbReference>
<keyword evidence="2" id="KW-1185">Reference proteome</keyword>
<protein>
    <submittedName>
        <fullName evidence="1">Uncharacterized protein</fullName>
    </submittedName>
</protein>
<proteinExistence type="predicted"/>
<organism evidence="1 2">
    <name type="scientific">Paenibacillus sacheonensis</name>
    <dbReference type="NCBI Taxonomy" id="742054"/>
    <lineage>
        <taxon>Bacteria</taxon>
        <taxon>Bacillati</taxon>
        <taxon>Bacillota</taxon>
        <taxon>Bacilli</taxon>
        <taxon>Bacillales</taxon>
        <taxon>Paenibacillaceae</taxon>
        <taxon>Paenibacillus</taxon>
    </lineage>
</organism>
<accession>A0A7X5C5K0</accession>
<evidence type="ECO:0000313" key="2">
    <source>
        <dbReference type="Proteomes" id="UP000558113"/>
    </source>
</evidence>
<sequence length="96" mass="11377">MGESLMSTAASKINTNWIPVFLKENNRPEREFVNLQECFRYLRRLEQFNGYSNNGIYKVINSGIDDDEQLHLGFTFWTTNEARESRADRKDLKIKR</sequence>
<comment type="caution">
    <text evidence="1">The sequence shown here is derived from an EMBL/GenBank/DDBJ whole genome shotgun (WGS) entry which is preliminary data.</text>
</comment>
<dbReference type="AlphaFoldDB" id="A0A7X5C5K0"/>
<gene>
    <name evidence="1" type="ORF">GT003_31355</name>
</gene>
<evidence type="ECO:0000313" key="1">
    <source>
        <dbReference type="EMBL" id="NBC73459.1"/>
    </source>
</evidence>
<reference evidence="1 2" key="1">
    <citation type="submission" date="2020-01" db="EMBL/GenBank/DDBJ databases">
        <title>Paenibacillus soybeanensis sp. nov. isolated from the nodules of soybean (Glycine max(L.) Merr).</title>
        <authorList>
            <person name="Wang H."/>
        </authorList>
    </citation>
    <scope>NUCLEOTIDE SEQUENCE [LARGE SCALE GENOMIC DNA]</scope>
    <source>
        <strain evidence="1 2">DSM 23054</strain>
    </source>
</reference>
<dbReference type="RefSeq" id="WP_161705477.1">
    <property type="nucleotide sequence ID" value="NZ_JAAAMU010000033.1"/>
</dbReference>
<dbReference type="OrthoDB" id="9846264at2"/>
<name>A0A7X5C5K0_9BACL</name>